<dbReference type="HOGENOM" id="CLU_080086_1_0_5"/>
<dbReference type="OrthoDB" id="8017994at2"/>
<dbReference type="InterPro" id="IPR010642">
    <property type="entry name" value="Invasion_prot_B"/>
</dbReference>
<dbReference type="Pfam" id="PF06776">
    <property type="entry name" value="IalB"/>
    <property type="match status" value="1"/>
</dbReference>
<accession>M1P403</accession>
<keyword evidence="2" id="KW-1185">Reference proteome</keyword>
<evidence type="ECO:0000313" key="2">
    <source>
        <dbReference type="Proteomes" id="UP000011729"/>
    </source>
</evidence>
<dbReference type="PROSITE" id="PS51257">
    <property type="entry name" value="PROKAR_LIPOPROTEIN"/>
    <property type="match status" value="1"/>
</dbReference>
<evidence type="ECO:0000313" key="1">
    <source>
        <dbReference type="EMBL" id="AGF74550.1"/>
    </source>
</evidence>
<dbReference type="AlphaFoldDB" id="M1P403"/>
<protein>
    <submittedName>
        <fullName evidence="1">Putative membrane protein</fullName>
    </submittedName>
</protein>
<dbReference type="RefSeq" id="WP_015398058.1">
    <property type="nucleotide sequence ID" value="NC_020300.1"/>
</dbReference>
<name>M1P403_BARAA</name>
<dbReference type="eggNOG" id="COG5342">
    <property type="taxonomic scope" value="Bacteria"/>
</dbReference>
<sequence length="202" mass="22256">MSHKDSYFSILVGAVACFFIAYTPVSAQNLSQGWHKICSKQDDVDICNTTNSIVSDSGHLLTAVNLVEIRGKQDERRIGVQVPTGRFLPEGINIQIGDNFSKKIPYIICDGPSCIANEVLDDKLIDAMKAGSKMVVTTTNFQGTVNPIELSLNGFTAAYTGSGIDEEAFQQKQMKLQQAIQLKQRELEERVKAEQKKAKQGE</sequence>
<dbReference type="Gene3D" id="2.60.40.1880">
    <property type="entry name" value="Invasion associated locus B (IalB) protein"/>
    <property type="match status" value="1"/>
</dbReference>
<gene>
    <name evidence="1" type="ordered locus">BAnh1_06710</name>
</gene>
<proteinExistence type="predicted"/>
<dbReference type="InterPro" id="IPR038696">
    <property type="entry name" value="IalB_sf"/>
</dbReference>
<dbReference type="Proteomes" id="UP000011729">
    <property type="component" value="Chromosome"/>
</dbReference>
<dbReference type="KEGG" id="baus:BAnh1_06710"/>
<dbReference type="PATRIC" id="fig|1094489.3.peg.819"/>
<dbReference type="STRING" id="1094489.BAnh1_06710"/>
<dbReference type="EMBL" id="CP003123">
    <property type="protein sequence ID" value="AGF74550.1"/>
    <property type="molecule type" value="Genomic_DNA"/>
</dbReference>
<organism evidence="1 2">
    <name type="scientific">Bartonella australis (strain Aust/NH1)</name>
    <dbReference type="NCBI Taxonomy" id="1094489"/>
    <lineage>
        <taxon>Bacteria</taxon>
        <taxon>Pseudomonadati</taxon>
        <taxon>Pseudomonadota</taxon>
        <taxon>Alphaproteobacteria</taxon>
        <taxon>Hyphomicrobiales</taxon>
        <taxon>Bartonellaceae</taxon>
        <taxon>Bartonella</taxon>
    </lineage>
</organism>
<reference evidence="1 2" key="1">
    <citation type="journal article" date="2013" name="PLoS Genet.">
        <title>A gene transfer agent and a dynamic repertoire of secretion systems hold the keys to the explosive radiation of the emerging pathogen Bartonella.</title>
        <authorList>
            <person name="Guy L."/>
            <person name="Nystedt B."/>
            <person name="Toft C."/>
            <person name="Zaremba-Niedzwiedzka K."/>
            <person name="Berglund E.C."/>
            <person name="Granberg F."/>
            <person name="Naslund K."/>
            <person name="Eriksson A.S."/>
            <person name="Andersson S.G."/>
        </authorList>
    </citation>
    <scope>NUCLEOTIDE SEQUENCE [LARGE SCALE GENOMIC DNA]</scope>
    <source>
        <strain evidence="1 2">Aust/NH1</strain>
    </source>
</reference>